<comment type="caution">
    <text evidence="2">The sequence shown here is derived from an EMBL/GenBank/DDBJ whole genome shotgun (WGS) entry which is preliminary data.</text>
</comment>
<dbReference type="Pfam" id="PF03572">
    <property type="entry name" value="Peptidase_S41"/>
    <property type="match status" value="1"/>
</dbReference>
<dbReference type="GO" id="GO:0008236">
    <property type="term" value="F:serine-type peptidase activity"/>
    <property type="evidence" value="ECO:0007669"/>
    <property type="project" value="InterPro"/>
</dbReference>
<dbReference type="Proteomes" id="UP000886657">
    <property type="component" value="Unassembled WGS sequence"/>
</dbReference>
<reference evidence="2" key="1">
    <citation type="submission" date="2020-10" db="EMBL/GenBank/DDBJ databases">
        <title>Connecting structure to function with the recovery of over 1000 high-quality activated sludge metagenome-assembled genomes encoding full-length rRNA genes using long-read sequencing.</title>
        <authorList>
            <person name="Singleton C.M."/>
            <person name="Petriglieri F."/>
            <person name="Kristensen J.M."/>
            <person name="Kirkegaard R.H."/>
            <person name="Michaelsen T.Y."/>
            <person name="Andersen M.H."/>
            <person name="Karst S.M."/>
            <person name="Dueholm M.S."/>
            <person name="Nielsen P.H."/>
            <person name="Albertsen M."/>
        </authorList>
    </citation>
    <scope>NUCLEOTIDE SEQUENCE</scope>
    <source>
        <strain evidence="2">Skiv_18-Q3-R9-52_MAXAC.067</strain>
    </source>
</reference>
<evidence type="ECO:0000259" key="1">
    <source>
        <dbReference type="Pfam" id="PF03572"/>
    </source>
</evidence>
<protein>
    <recommendedName>
        <fullName evidence="1">Tail specific protease domain-containing protein</fullName>
    </recommendedName>
</protein>
<dbReference type="EMBL" id="JADKIO010000012">
    <property type="protein sequence ID" value="MBK9797800.1"/>
    <property type="molecule type" value="Genomic_DNA"/>
</dbReference>
<dbReference type="SUPFAM" id="SSF52096">
    <property type="entry name" value="ClpP/crotonase"/>
    <property type="match status" value="1"/>
</dbReference>
<dbReference type="AlphaFoldDB" id="A0A9D7SHZ8"/>
<feature type="domain" description="Tail specific protease" evidence="1">
    <location>
        <begin position="2"/>
        <end position="210"/>
    </location>
</feature>
<sequence length="232" mass="25158">MRLPTFSLWNSSFDWAAFLDRAFAELRTRKVPNLVIDLRANEGGDGAIGNALQSHLITGPLGCFPSQSVTTYERVPCELARFLDTWDYSFFDRTGDVKPITEGTAAGKFQLKSRPYAQRFIQPAGQAYAGTTYALVGPENSSATFVLADLLQRSGAARLVGQATGGNLHGLNGGQLTWDTLPHSGVAVDIPLLAARYDATTPGASVTPDVVVCAASRPRPREWIRRWRQCGG</sequence>
<accession>A0A9D7SHZ8</accession>
<proteinExistence type="predicted"/>
<dbReference type="Gene3D" id="3.90.226.10">
    <property type="entry name" value="2-enoyl-CoA Hydratase, Chain A, domain 1"/>
    <property type="match status" value="1"/>
</dbReference>
<dbReference type="InterPro" id="IPR029045">
    <property type="entry name" value="ClpP/crotonase-like_dom_sf"/>
</dbReference>
<gene>
    <name evidence="2" type="ORF">IPP58_15220</name>
</gene>
<evidence type="ECO:0000313" key="2">
    <source>
        <dbReference type="EMBL" id="MBK9797800.1"/>
    </source>
</evidence>
<name>A0A9D7SHZ8_9BACT</name>
<evidence type="ECO:0000313" key="3">
    <source>
        <dbReference type="Proteomes" id="UP000886657"/>
    </source>
</evidence>
<dbReference type="GO" id="GO:0006508">
    <property type="term" value="P:proteolysis"/>
    <property type="evidence" value="ECO:0007669"/>
    <property type="project" value="InterPro"/>
</dbReference>
<dbReference type="InterPro" id="IPR005151">
    <property type="entry name" value="Tail-specific_protease"/>
</dbReference>
<organism evidence="2 3">
    <name type="scientific">Candidatus Geothrix skivensis</name>
    <dbReference type="NCBI Taxonomy" id="2954439"/>
    <lineage>
        <taxon>Bacteria</taxon>
        <taxon>Pseudomonadati</taxon>
        <taxon>Acidobacteriota</taxon>
        <taxon>Holophagae</taxon>
        <taxon>Holophagales</taxon>
        <taxon>Holophagaceae</taxon>
        <taxon>Geothrix</taxon>
    </lineage>
</organism>